<dbReference type="InterPro" id="IPR012921">
    <property type="entry name" value="SPOC_C"/>
</dbReference>
<feature type="region of interest" description="Disordered" evidence="10">
    <location>
        <begin position="1197"/>
        <end position="1286"/>
    </location>
</feature>
<dbReference type="GO" id="GO:0006351">
    <property type="term" value="P:DNA-templated transcription"/>
    <property type="evidence" value="ECO:0007669"/>
    <property type="project" value="InterPro"/>
</dbReference>
<dbReference type="RefSeq" id="XP_040475270.1">
    <property type="nucleotide sequence ID" value="XM_040619336.1"/>
</dbReference>
<dbReference type="GeneID" id="103666743"/>
<dbReference type="Pfam" id="PF07744">
    <property type="entry name" value="SPOC"/>
    <property type="match status" value="1"/>
</dbReference>
<dbReference type="Gene3D" id="1.10.472.30">
    <property type="entry name" value="Transcription elongation factor S-II, central domain"/>
    <property type="match status" value="1"/>
</dbReference>
<feature type="region of interest" description="Disordered" evidence="10">
    <location>
        <begin position="327"/>
        <end position="610"/>
    </location>
</feature>
<sequence>MELRIKESLQEECPPTGVSHTLDNSGPRQMLLLSATAVHDLSGSSQHSSKAPIYSCPEAQGIGTSAGKPSGGRARPLRVPGRQHTWGAVLSASSEAPPPSLTPGSPTPHVTPAPAQLGGGSLGGGARGAQVPQAWWAEWAGSQTLHDAVSSPGLPSAFGPCRRTDMSQEGAAEGSSADPALRPRGSCGLSQEDVEEGSSTSGLTPQLPGASSGARVWAGSRKRVLREKTHRGTSSQAGGTPGASLEAEAHSTALELQAVGQSQDVVPGPQLHFRLPIVPAQGKARAFKRLQVSLHDILAERWPRNPCSVSVGLLERALVDRKRLAGVGTTSCLGPGEARGGRSDERGPTLSKEEPPKRSLPPLPGPAPVGVRKNNRQHEACSDGGEGAGGLSWFGHSPGGDNPPCERGPPPGAGTDLGGPLSPKDTGAGSGEPGGTCVECVSGTEKFDYLPAAGNGAQPASPPDPVGVPLLGGGESLRPAAWDPPQSSALCLGASGEAPTEQQEAEQLLGAGSGDGRTLSHSREGLEVKAQPESRGSLGQGPLAPTDSPSSSLEPASSRARSGPSVSQRRSKYAKRSRRSPKPRAQHQGADRSAHDSSQDQPEESRPGSFPKWIGIRSRLCLCLNDRGKWLHLAEHHILTCKPRAVRSTYLIGGGEEQDEMKMPHGVKHVCYLGSGAVLHLLGAVRGSRAGEPQPPNLEVLEDMMEVSLASPVQRPRRKEKPTAQGPAGCQVQNSRGLLFGGPLEAEEEEPAQLQHQQKLSLDIGVRGTVVHAMQEVLWGRLQEHPDLVLSEEAVERIAAGIETALFDLTQATSCRYKTKYRSLLFNLRDPRNPDLFLKVIQGDVTPHDLVRMSSTQLAPQELARWRDQEEKRGLEIIEQQQKEPCSLPAFKLTHKGEVEILRDVDQTLTLEDLVGPMVSIDCSPLALSATLKATTEQDEDTTGQHEHHFLDPSCRICMDWKAPCELPGSFKATRRIEDGVFQRVPSPTLTSSPEMPQTGEKPPPQLQDRCGAGAGLHMPAGPTKALPSQPPWEGALDMFSIFRWEARGLTGHPTCPQALPEVIRSAGCIPSSTVWELLASTCPAEAKDICVVRLCPHGARDTQNCRLLYSYLNNKQRHGLAAVEHVRVVLLPLPAFQPLPPRLRPLGGPGLEAAHSSLVLAVLLPKAGLPDTTESGPLWGKVRKMVSFNRKVERRCYQPEDRSPSLAPKCSPPPGGTLQQSQGDSSLAPRGICAWQRPPRGRGRLWGEPETWQSPGRGQWPPKPGRCQSGHPYSAAPSGPSQHLHRASCPHQALLQHLESLVSMSHQLQASLRFPGQGLFPPTPAQPPAAPGIFDLLCQPPAASEPPGQVPDSLGPTDGAGSECTFPRET</sequence>
<dbReference type="PANTHER" id="PTHR11477">
    <property type="entry name" value="TRANSCRIPTION FACTOR S-II ZINC FINGER DOMAIN-CONTAINING PROTEIN"/>
    <property type="match status" value="1"/>
</dbReference>
<dbReference type="SMART" id="SM00510">
    <property type="entry name" value="TFS2M"/>
    <property type="match status" value="1"/>
</dbReference>
<dbReference type="GO" id="GO:0005694">
    <property type="term" value="C:chromosome"/>
    <property type="evidence" value="ECO:0007669"/>
    <property type="project" value="UniProtKB-SubCell"/>
</dbReference>
<feature type="compositionally biased region" description="Basic residues" evidence="10">
    <location>
        <begin position="220"/>
        <end position="231"/>
    </location>
</feature>
<reference evidence="13" key="1">
    <citation type="submission" date="2025-08" db="UniProtKB">
        <authorList>
            <consortium name="RefSeq"/>
        </authorList>
    </citation>
    <scope>IDENTIFICATION</scope>
    <source>
        <tissue evidence="13">Whole blood</tissue>
    </source>
</reference>
<evidence type="ECO:0000313" key="13">
    <source>
        <dbReference type="RefSeq" id="XP_040475270.1"/>
    </source>
</evidence>
<feature type="domain" description="TFIIS central" evidence="11">
    <location>
        <begin position="766"/>
        <end position="886"/>
    </location>
</feature>
<feature type="compositionally biased region" description="Pro residues" evidence="10">
    <location>
        <begin position="96"/>
        <end position="111"/>
    </location>
</feature>
<evidence type="ECO:0000256" key="4">
    <source>
        <dbReference type="ARBA" id="ARBA00022782"/>
    </source>
</evidence>
<dbReference type="GO" id="GO:0007283">
    <property type="term" value="P:spermatogenesis"/>
    <property type="evidence" value="ECO:0007669"/>
    <property type="project" value="UniProtKB-KW"/>
</dbReference>
<evidence type="ECO:0000259" key="11">
    <source>
        <dbReference type="PROSITE" id="PS51321"/>
    </source>
</evidence>
<comment type="subcellular location">
    <subcellularLocation>
        <location evidence="2">Chromosome</location>
    </subcellularLocation>
    <subcellularLocation>
        <location evidence="1">Nucleus</location>
    </subcellularLocation>
</comment>
<feature type="compositionally biased region" description="Basic and acidic residues" evidence="10">
    <location>
        <begin position="589"/>
        <end position="606"/>
    </location>
</feature>
<dbReference type="GO" id="GO:0030154">
    <property type="term" value="P:cell differentiation"/>
    <property type="evidence" value="ECO:0007669"/>
    <property type="project" value="UniProtKB-KW"/>
</dbReference>
<feature type="region of interest" description="Disordered" evidence="10">
    <location>
        <begin position="156"/>
        <end position="247"/>
    </location>
</feature>
<protein>
    <recommendedName>
        <fullName evidence="9">SPOC domain-containing protein 1</fullName>
    </recommendedName>
</protein>
<proteinExistence type="predicted"/>
<feature type="region of interest" description="Disordered" evidence="10">
    <location>
        <begin position="984"/>
        <end position="1009"/>
    </location>
</feature>
<keyword evidence="12" id="KW-1185">Reference proteome</keyword>
<evidence type="ECO:0000256" key="1">
    <source>
        <dbReference type="ARBA" id="ARBA00004123"/>
    </source>
</evidence>
<evidence type="ECO:0000256" key="7">
    <source>
        <dbReference type="ARBA" id="ARBA00023242"/>
    </source>
</evidence>
<evidence type="ECO:0000256" key="2">
    <source>
        <dbReference type="ARBA" id="ARBA00004286"/>
    </source>
</evidence>
<dbReference type="PANTHER" id="PTHR11477:SF18">
    <property type="entry name" value="SPOC DOMAIN-CONTAINING PROTEIN 1"/>
    <property type="match status" value="1"/>
</dbReference>
<keyword evidence="7" id="KW-0539">Nucleus</keyword>
<feature type="region of interest" description="Disordered" evidence="10">
    <location>
        <begin position="92"/>
        <end position="129"/>
    </location>
</feature>
<comment type="function">
    <text evidence="8">Protein adapter that acts as an essential executor of PIWIL4-piRNA pathway directed transposon DNA methylation and silencing in the male embryonic germ cells. Recruited to young transposons, which are specifically marked with histone H3 trimethylated at both 'Lys-4' and 'Lys-9' (H3K4me3K9me3), via its association with SPIN1 chromatin reader, and associates with the de novo DNA methylation machinery and repressive chromatin remodeling complexes. Following this, PIWIL4 engages with nascent transposable element transcript to direct piRNA-directed DNA methylation. Not required for piRNA biosynthesis.</text>
</comment>
<organism evidence="12 13">
    <name type="scientific">Ursus maritimus</name>
    <name type="common">Polar bear</name>
    <name type="synonym">Thalarctos maritimus</name>
    <dbReference type="NCBI Taxonomy" id="29073"/>
    <lineage>
        <taxon>Eukaryota</taxon>
        <taxon>Metazoa</taxon>
        <taxon>Chordata</taxon>
        <taxon>Craniata</taxon>
        <taxon>Vertebrata</taxon>
        <taxon>Euteleostomi</taxon>
        <taxon>Mammalia</taxon>
        <taxon>Eutheria</taxon>
        <taxon>Laurasiatheria</taxon>
        <taxon>Carnivora</taxon>
        <taxon>Caniformia</taxon>
        <taxon>Ursidae</taxon>
        <taxon>Ursus</taxon>
    </lineage>
</organism>
<evidence type="ECO:0000256" key="5">
    <source>
        <dbReference type="ARBA" id="ARBA00022871"/>
    </source>
</evidence>
<evidence type="ECO:0000256" key="9">
    <source>
        <dbReference type="ARBA" id="ARBA00071086"/>
    </source>
</evidence>
<dbReference type="CTD" id="90853"/>
<dbReference type="InterPro" id="IPR003618">
    <property type="entry name" value="TFIIS_cen_dom"/>
</dbReference>
<feature type="compositionally biased region" description="Basic and acidic residues" evidence="10">
    <location>
        <begin position="521"/>
        <end position="532"/>
    </location>
</feature>
<dbReference type="PROSITE" id="PS51321">
    <property type="entry name" value="TFIIS_CENTRAL"/>
    <property type="match status" value="1"/>
</dbReference>
<keyword evidence="6" id="KW-0943">RNA-mediated gene silencing</keyword>
<feature type="region of interest" description="Disordered" evidence="10">
    <location>
        <begin position="1"/>
        <end position="25"/>
    </location>
</feature>
<dbReference type="Proteomes" id="UP000261680">
    <property type="component" value="Unplaced"/>
</dbReference>
<dbReference type="GO" id="GO:0005634">
    <property type="term" value="C:nucleus"/>
    <property type="evidence" value="ECO:0007669"/>
    <property type="project" value="UniProtKB-SubCell"/>
</dbReference>
<dbReference type="GO" id="GO:0031047">
    <property type="term" value="P:regulatory ncRNA-mediated gene silencing"/>
    <property type="evidence" value="ECO:0007669"/>
    <property type="project" value="UniProtKB-KW"/>
</dbReference>
<dbReference type="InterPro" id="IPR036575">
    <property type="entry name" value="TFIIS_cen_dom_sf"/>
</dbReference>
<feature type="region of interest" description="Disordered" evidence="10">
    <location>
        <begin position="711"/>
        <end position="735"/>
    </location>
</feature>
<feature type="compositionally biased region" description="Gly residues" evidence="10">
    <location>
        <begin position="117"/>
        <end position="127"/>
    </location>
</feature>
<feature type="region of interest" description="Disordered" evidence="10">
    <location>
        <begin position="1340"/>
        <end position="1371"/>
    </location>
</feature>
<feature type="compositionally biased region" description="Basic and acidic residues" evidence="10">
    <location>
        <begin position="339"/>
        <end position="357"/>
    </location>
</feature>
<accession>A0A8M1EZU5</accession>
<gene>
    <name evidence="13" type="primary">SPOCD1</name>
</gene>
<evidence type="ECO:0000256" key="6">
    <source>
        <dbReference type="ARBA" id="ARBA00023158"/>
    </source>
</evidence>
<dbReference type="Pfam" id="PF07500">
    <property type="entry name" value="TFIIS_M"/>
    <property type="match status" value="1"/>
</dbReference>
<feature type="compositionally biased region" description="Pro residues" evidence="10">
    <location>
        <begin position="358"/>
        <end position="367"/>
    </location>
</feature>
<dbReference type="OrthoDB" id="1884872at2759"/>
<keyword evidence="4" id="KW-0221">Differentiation</keyword>
<feature type="region of interest" description="Disordered" evidence="10">
    <location>
        <begin position="42"/>
        <end position="79"/>
    </location>
</feature>
<dbReference type="KEGG" id="umr:103666743"/>
<dbReference type="FunFam" id="1.10.472.30:FF:000004">
    <property type="entry name" value="SPOC domain containing 1"/>
    <property type="match status" value="1"/>
</dbReference>
<name>A0A8M1EZU5_URSMA</name>
<feature type="compositionally biased region" description="Polar residues" evidence="10">
    <location>
        <begin position="986"/>
        <end position="996"/>
    </location>
</feature>
<keyword evidence="3" id="KW-0158">Chromosome</keyword>
<keyword evidence="5" id="KW-0744">Spermatogenesis</keyword>
<evidence type="ECO:0000256" key="8">
    <source>
        <dbReference type="ARBA" id="ARBA00059288"/>
    </source>
</evidence>
<evidence type="ECO:0000256" key="10">
    <source>
        <dbReference type="SAM" id="MobiDB-lite"/>
    </source>
</evidence>
<evidence type="ECO:0000256" key="3">
    <source>
        <dbReference type="ARBA" id="ARBA00022454"/>
    </source>
</evidence>
<dbReference type="SUPFAM" id="SSF46942">
    <property type="entry name" value="Elongation factor TFIIS domain 2"/>
    <property type="match status" value="1"/>
</dbReference>
<evidence type="ECO:0000313" key="12">
    <source>
        <dbReference type="Proteomes" id="UP000261680"/>
    </source>
</evidence>
<feature type="compositionally biased region" description="Low complexity" evidence="10">
    <location>
        <begin position="548"/>
        <end position="562"/>
    </location>
</feature>
<feature type="compositionally biased region" description="Basic residues" evidence="10">
    <location>
        <begin position="569"/>
        <end position="585"/>
    </location>
</feature>